<feature type="non-terminal residue" evidence="1">
    <location>
        <position position="102"/>
    </location>
</feature>
<reference evidence="1" key="1">
    <citation type="journal article" date="2019" name="Sci. Rep.">
        <title>Draft genome of Tanacetum cinerariifolium, the natural source of mosquito coil.</title>
        <authorList>
            <person name="Yamashiro T."/>
            <person name="Shiraishi A."/>
            <person name="Satake H."/>
            <person name="Nakayama K."/>
        </authorList>
    </citation>
    <scope>NUCLEOTIDE SEQUENCE</scope>
</reference>
<protein>
    <submittedName>
        <fullName evidence="1">Uncharacterized protein</fullName>
    </submittedName>
</protein>
<feature type="non-terminal residue" evidence="1">
    <location>
        <position position="1"/>
    </location>
</feature>
<comment type="caution">
    <text evidence="1">The sequence shown here is derived from an EMBL/GenBank/DDBJ whole genome shotgun (WGS) entry which is preliminary data.</text>
</comment>
<accession>A0A699UVE0</accession>
<sequence>SLLEAEADMKDTAKAKNVELVKELESLRVQFSDLQVSNHQLSHQVSTIQAQVTGEKRIKVAFEEFNKYEDDRVSSRCAEMDARLDAMSIDFEEELYPHMPTA</sequence>
<dbReference type="EMBL" id="BKCJ011347537">
    <property type="protein sequence ID" value="GFD23794.1"/>
    <property type="molecule type" value="Genomic_DNA"/>
</dbReference>
<proteinExistence type="predicted"/>
<evidence type="ECO:0000313" key="1">
    <source>
        <dbReference type="EMBL" id="GFD23794.1"/>
    </source>
</evidence>
<dbReference type="AlphaFoldDB" id="A0A699UVE0"/>
<name>A0A699UVE0_TANCI</name>
<gene>
    <name evidence="1" type="ORF">Tci_895763</name>
</gene>
<organism evidence="1">
    <name type="scientific">Tanacetum cinerariifolium</name>
    <name type="common">Dalmatian daisy</name>
    <name type="synonym">Chrysanthemum cinerariifolium</name>
    <dbReference type="NCBI Taxonomy" id="118510"/>
    <lineage>
        <taxon>Eukaryota</taxon>
        <taxon>Viridiplantae</taxon>
        <taxon>Streptophyta</taxon>
        <taxon>Embryophyta</taxon>
        <taxon>Tracheophyta</taxon>
        <taxon>Spermatophyta</taxon>
        <taxon>Magnoliopsida</taxon>
        <taxon>eudicotyledons</taxon>
        <taxon>Gunneridae</taxon>
        <taxon>Pentapetalae</taxon>
        <taxon>asterids</taxon>
        <taxon>campanulids</taxon>
        <taxon>Asterales</taxon>
        <taxon>Asteraceae</taxon>
        <taxon>Asteroideae</taxon>
        <taxon>Anthemideae</taxon>
        <taxon>Anthemidinae</taxon>
        <taxon>Tanacetum</taxon>
    </lineage>
</organism>